<evidence type="ECO:0000313" key="1">
    <source>
        <dbReference type="EMBL" id="GAG45951.1"/>
    </source>
</evidence>
<name>X0ZC64_9ZZZZ</name>
<protein>
    <submittedName>
        <fullName evidence="1">Uncharacterized protein</fullName>
    </submittedName>
</protein>
<dbReference type="EMBL" id="BARS01055466">
    <property type="protein sequence ID" value="GAG45951.1"/>
    <property type="molecule type" value="Genomic_DNA"/>
</dbReference>
<accession>X0ZC64</accession>
<gene>
    <name evidence="1" type="ORF">S01H1_81890</name>
</gene>
<reference evidence="1" key="1">
    <citation type="journal article" date="2014" name="Front. Microbiol.">
        <title>High frequency of phylogenetically diverse reductive dehalogenase-homologous genes in deep subseafloor sedimentary metagenomes.</title>
        <authorList>
            <person name="Kawai M."/>
            <person name="Futagami T."/>
            <person name="Toyoda A."/>
            <person name="Takaki Y."/>
            <person name="Nishi S."/>
            <person name="Hori S."/>
            <person name="Arai W."/>
            <person name="Tsubouchi T."/>
            <person name="Morono Y."/>
            <person name="Uchiyama I."/>
            <person name="Ito T."/>
            <person name="Fujiyama A."/>
            <person name="Inagaki F."/>
            <person name="Takami H."/>
        </authorList>
    </citation>
    <scope>NUCLEOTIDE SEQUENCE</scope>
    <source>
        <strain evidence="1">Expedition CK06-06</strain>
    </source>
</reference>
<proteinExistence type="predicted"/>
<feature type="non-terminal residue" evidence="1">
    <location>
        <position position="1"/>
    </location>
</feature>
<dbReference type="AlphaFoldDB" id="X0ZC64"/>
<comment type="caution">
    <text evidence="1">The sequence shown here is derived from an EMBL/GenBank/DDBJ whole genome shotgun (WGS) entry which is preliminary data.</text>
</comment>
<organism evidence="1">
    <name type="scientific">marine sediment metagenome</name>
    <dbReference type="NCBI Taxonomy" id="412755"/>
    <lineage>
        <taxon>unclassified sequences</taxon>
        <taxon>metagenomes</taxon>
        <taxon>ecological metagenomes</taxon>
    </lineage>
</organism>
<sequence length="74" mass="8035">SPFAPEMSTFTGMEHELAVALRATADEIARAECFDSEQRSEVYAILRALQADTTVHGELVEQLARRLRGGGADA</sequence>